<proteinExistence type="predicted"/>
<dbReference type="Pfam" id="PF23361">
    <property type="entry name" value="BBS7_pf"/>
    <property type="match status" value="1"/>
</dbReference>
<dbReference type="PANTHER" id="PTHR16074">
    <property type="entry name" value="BARDET-BIEDL SYNDROME 7 PROTEIN"/>
    <property type="match status" value="1"/>
</dbReference>
<dbReference type="GO" id="GO:0043005">
    <property type="term" value="C:neuron projection"/>
    <property type="evidence" value="ECO:0007669"/>
    <property type="project" value="TreeGrafter"/>
</dbReference>
<evidence type="ECO:0000259" key="5">
    <source>
        <dbReference type="Pfam" id="PF23743"/>
    </source>
</evidence>
<evidence type="ECO:0000259" key="2">
    <source>
        <dbReference type="Pfam" id="PF23349"/>
    </source>
</evidence>
<dbReference type="Pfam" id="PF23743">
    <property type="entry name" value="Beta-prop_BBS7"/>
    <property type="match status" value="1"/>
</dbReference>
<protein>
    <submittedName>
        <fullName evidence="7">BBS2_Mid domain-containing protein</fullName>
    </submittedName>
</protein>
<dbReference type="SUPFAM" id="SSF50978">
    <property type="entry name" value="WD40 repeat-like"/>
    <property type="match status" value="1"/>
</dbReference>
<dbReference type="GO" id="GO:0034464">
    <property type="term" value="C:BBSome"/>
    <property type="evidence" value="ECO:0007669"/>
    <property type="project" value="TreeGrafter"/>
</dbReference>
<dbReference type="WBParaSite" id="EEL_0000428301-mRNA-1">
    <property type="protein sequence ID" value="EEL_0000428301-mRNA-1"/>
    <property type="gene ID" value="EEL_0000428301"/>
</dbReference>
<dbReference type="Pfam" id="PF23349">
    <property type="entry name" value="BBS7_hp"/>
    <property type="match status" value="1"/>
</dbReference>
<evidence type="ECO:0000256" key="1">
    <source>
        <dbReference type="SAM" id="Coils"/>
    </source>
</evidence>
<organism evidence="6 7">
    <name type="scientific">Elaeophora elaphi</name>
    <dbReference type="NCBI Taxonomy" id="1147741"/>
    <lineage>
        <taxon>Eukaryota</taxon>
        <taxon>Metazoa</taxon>
        <taxon>Ecdysozoa</taxon>
        <taxon>Nematoda</taxon>
        <taxon>Chromadorea</taxon>
        <taxon>Rhabditida</taxon>
        <taxon>Spirurina</taxon>
        <taxon>Spiruromorpha</taxon>
        <taxon>Filarioidea</taxon>
        <taxon>Onchocercidae</taxon>
        <taxon>Elaeophora</taxon>
    </lineage>
</organism>
<keyword evidence="1" id="KW-0175">Coiled coil</keyword>
<dbReference type="GO" id="GO:0005930">
    <property type="term" value="C:axoneme"/>
    <property type="evidence" value="ECO:0007669"/>
    <property type="project" value="TreeGrafter"/>
</dbReference>
<keyword evidence="6" id="KW-1185">Reference proteome</keyword>
<evidence type="ECO:0000259" key="3">
    <source>
        <dbReference type="Pfam" id="PF23360"/>
    </source>
</evidence>
<dbReference type="Pfam" id="PF23360">
    <property type="entry name" value="BBS7_GAE"/>
    <property type="match status" value="1"/>
</dbReference>
<dbReference type="GO" id="GO:0036064">
    <property type="term" value="C:ciliary basal body"/>
    <property type="evidence" value="ECO:0007669"/>
    <property type="project" value="TreeGrafter"/>
</dbReference>
<name>A0A0R3RRC7_9BILA</name>
<feature type="domain" description="BBS7 beta-propeller" evidence="5">
    <location>
        <begin position="90"/>
        <end position="396"/>
    </location>
</feature>
<dbReference type="GO" id="GO:0008104">
    <property type="term" value="P:intracellular protein localization"/>
    <property type="evidence" value="ECO:0007669"/>
    <property type="project" value="TreeGrafter"/>
</dbReference>
<dbReference type="InterPro" id="IPR056333">
    <property type="entry name" value="BBS7_pf_dom"/>
</dbReference>
<dbReference type="InterPro" id="IPR056335">
    <property type="entry name" value="BBS7_hairpin"/>
</dbReference>
<feature type="coiled-coil region" evidence="1">
    <location>
        <begin position="409"/>
        <end position="443"/>
    </location>
</feature>
<dbReference type="InterPro" id="IPR056334">
    <property type="entry name" value="BBS7_GAE_dom"/>
</dbReference>
<dbReference type="InterPro" id="IPR036322">
    <property type="entry name" value="WD40_repeat_dom_sf"/>
</dbReference>
<accession>A0A0R3RRC7</accession>
<dbReference type="PANTHER" id="PTHR16074:SF4">
    <property type="entry name" value="BARDET-BIEDL SYNDROME 7 PROTEIN"/>
    <property type="match status" value="1"/>
</dbReference>
<dbReference type="STRING" id="1147741.A0A0R3RRC7"/>
<dbReference type="InterPro" id="IPR056332">
    <property type="entry name" value="Beta-prop_BBS7"/>
</dbReference>
<feature type="domain" description="BBS7 helical hairpin" evidence="2">
    <location>
        <begin position="679"/>
        <end position="792"/>
    </location>
</feature>
<dbReference type="Proteomes" id="UP000050640">
    <property type="component" value="Unplaced"/>
</dbReference>
<reference evidence="7" key="1">
    <citation type="submission" date="2017-02" db="UniProtKB">
        <authorList>
            <consortium name="WormBaseParasite"/>
        </authorList>
    </citation>
    <scope>IDENTIFICATION</scope>
</reference>
<evidence type="ECO:0000313" key="7">
    <source>
        <dbReference type="WBParaSite" id="EEL_0000428301-mRNA-1"/>
    </source>
</evidence>
<dbReference type="GO" id="GO:0060271">
    <property type="term" value="P:cilium assembly"/>
    <property type="evidence" value="ECO:0007669"/>
    <property type="project" value="TreeGrafter"/>
</dbReference>
<dbReference type="AlphaFoldDB" id="A0A0R3RRC7"/>
<evidence type="ECO:0000259" key="4">
    <source>
        <dbReference type="Pfam" id="PF23361"/>
    </source>
</evidence>
<feature type="domain" description="BBS7 platform" evidence="4">
    <location>
        <begin position="569"/>
        <end position="669"/>
    </location>
</feature>
<dbReference type="GO" id="GO:0016020">
    <property type="term" value="C:membrane"/>
    <property type="evidence" value="ECO:0007669"/>
    <property type="project" value="TreeGrafter"/>
</dbReference>
<evidence type="ECO:0000313" key="6">
    <source>
        <dbReference type="Proteomes" id="UP000050640"/>
    </source>
</evidence>
<feature type="domain" description="BBS7 GAE" evidence="3">
    <location>
        <begin position="454"/>
        <end position="560"/>
    </location>
</feature>
<sequence>MMALESELTTFRPNFTLSWDHFEDEALLCNHLSTLLTTGRIVNLSKLQFHFPVKLLGLKFDKKGNKSSMMDLTLTRIDYAQIGMTCKRPMRIIPANQGTKKKSKFLDKIVCTGHNGIILCFGRKNGETQVIFKTAPGPRIVCICLGGALGMVQDKIFCAYEDRVKGYTKKGKQFLAFDCNMTEPISCMYIYGVEMFLCSERNFNHFHDCVDANAYLCGDQINDVLCLPVVEGSWIGRGITPIIACSDKTIKIIEGSKLSYEIGLSDIPNVLHLFMNDGGFNKQKILYGTKDGHLGLVDLSPENGTLMWDIPTKSTSAITCICCYPMTSGPTPNIIIGKEDGLVEIYTIDNTDKATFCKSYQCEDCVVSVQCGRVSSPGFDEIVVCTHMGWVFALTTESIAEPNSTMPLSPQVEVKIQQLRNEIEKLQERIDRERKRYNEITMEEDAVPISISHFVISDQFKLDKEAVCYSLIIELIIPIDFILLQSDVTIELVDVERNAAIISITPSDETSKNALLATYRCQASTTRIEMKIRSLEGQYGYLQAYVCPKIHPKTCQVRNYEIKPLSLYQRVHQFDSSRPVNVLKLTGNFSIAEAHHWLSLLVSEIPDRTPPQDSITYNFSSVFIDTQMQATYSRGSAVFSSDNISTIATIRDVLSKEITKRKVRVDIQYGECQYLYLNEQSIPHVLQLLHPKLDHHASLTKKMELCRALKELADNVDDLSYLSNDTKQIMESFDELHKEMASSRMHFDRLTSITVNLYIDKERMAGRNGKPKVDELLDITANYDYNKLLKFFTAKI</sequence>